<dbReference type="AlphaFoldDB" id="A0A1J0VRQ0"/>
<dbReference type="Proteomes" id="UP000183810">
    <property type="component" value="Chromosome"/>
</dbReference>
<organism evidence="2 3">
    <name type="scientific">Nocardia mangyaensis</name>
    <dbReference type="NCBI Taxonomy" id="2213200"/>
    <lineage>
        <taxon>Bacteria</taxon>
        <taxon>Bacillati</taxon>
        <taxon>Actinomycetota</taxon>
        <taxon>Actinomycetes</taxon>
        <taxon>Mycobacteriales</taxon>
        <taxon>Nocardiaceae</taxon>
        <taxon>Nocardia</taxon>
    </lineage>
</organism>
<dbReference type="InterPro" id="IPR001753">
    <property type="entry name" value="Enoyl-CoA_hydra/iso"/>
</dbReference>
<proteinExistence type="inferred from homology"/>
<dbReference type="CDD" id="cd06558">
    <property type="entry name" value="crotonase-like"/>
    <property type="match status" value="1"/>
</dbReference>
<evidence type="ECO:0000256" key="1">
    <source>
        <dbReference type="ARBA" id="ARBA00005254"/>
    </source>
</evidence>
<reference evidence="2" key="1">
    <citation type="submission" date="2016-11" db="EMBL/GenBank/DDBJ databases">
        <authorList>
            <person name="Jaros S."/>
            <person name="Januszkiewicz K."/>
            <person name="Wedrychowicz H."/>
        </authorList>
    </citation>
    <scope>NUCLEOTIDE SEQUENCE [LARGE SCALE GENOMIC DNA]</scope>
    <source>
        <strain evidence="2">Y48</strain>
    </source>
</reference>
<dbReference type="EMBL" id="CP018082">
    <property type="protein sequence ID" value="APE34723.1"/>
    <property type="molecule type" value="Genomic_DNA"/>
</dbReference>
<protein>
    <submittedName>
        <fullName evidence="2">Enoyl-CoA hydratase</fullName>
    </submittedName>
</protein>
<dbReference type="KEGG" id="nsl:BOX37_13045"/>
<dbReference type="InterPro" id="IPR029045">
    <property type="entry name" value="ClpP/crotonase-like_dom_sf"/>
</dbReference>
<dbReference type="SUPFAM" id="SSF52096">
    <property type="entry name" value="ClpP/crotonase"/>
    <property type="match status" value="1"/>
</dbReference>
<dbReference type="Pfam" id="PF00378">
    <property type="entry name" value="ECH_1"/>
    <property type="match status" value="1"/>
</dbReference>
<name>A0A1J0VRQ0_9NOCA</name>
<dbReference type="InterPro" id="IPR014748">
    <property type="entry name" value="Enoyl-CoA_hydra_C"/>
</dbReference>
<keyword evidence="3" id="KW-1185">Reference proteome</keyword>
<dbReference type="Gene3D" id="1.10.12.10">
    <property type="entry name" value="Lyase 2-enoyl-coa Hydratase, Chain A, domain 2"/>
    <property type="match status" value="1"/>
</dbReference>
<dbReference type="RefSeq" id="WP_071927906.1">
    <property type="nucleotide sequence ID" value="NZ_CP018082.1"/>
</dbReference>
<dbReference type="GO" id="GO:0003824">
    <property type="term" value="F:catalytic activity"/>
    <property type="evidence" value="ECO:0007669"/>
    <property type="project" value="UniProtKB-ARBA"/>
</dbReference>
<gene>
    <name evidence="2" type="ORF">BOX37_13045</name>
</gene>
<comment type="similarity">
    <text evidence="1">Belongs to the enoyl-CoA hydratase/isomerase family.</text>
</comment>
<evidence type="ECO:0000313" key="2">
    <source>
        <dbReference type="EMBL" id="APE34723.1"/>
    </source>
</evidence>
<dbReference type="Gene3D" id="3.90.226.10">
    <property type="entry name" value="2-enoyl-CoA Hydratase, Chain A, domain 1"/>
    <property type="match status" value="1"/>
</dbReference>
<dbReference type="PANTHER" id="PTHR43459">
    <property type="entry name" value="ENOYL-COA HYDRATASE"/>
    <property type="match status" value="1"/>
</dbReference>
<accession>A0A1J0VRQ0</accession>
<dbReference type="PANTHER" id="PTHR43459:SF3">
    <property type="entry name" value="ENOYL-COA HYDRATASE ECHA15 (ENOYL HYDRASE) (UNSATURATED ACYL-COA HYDRATASE) (CROTONASE)-RELATED"/>
    <property type="match status" value="1"/>
</dbReference>
<evidence type="ECO:0000313" key="3">
    <source>
        <dbReference type="Proteomes" id="UP000183810"/>
    </source>
</evidence>
<sequence>MKYGDQLETMRLSRDGAVATVTFTRPNEMNRFDVPQHAEFVEVLQYLRRAEDGIRVVILAAEGKAFSAGGDVGKVREVAEDFGARAKAVSEGLELMNELLSFPLPIVTAIQGAAMGLGANVAFATDIVVAWRQAKLADPHVKIGLVAGDGGAVVWPISAGILRAKRHLLTGDPITAEEGYAFGLVTDLVDSPEDVIPRAQELAIKIASLPPLAVQGTKAALNRLLGQRAGQVLELSLQLEGMTMSSRDFVEAATAFMEKRPGVYTGT</sequence>